<dbReference type="InterPro" id="IPR047343">
    <property type="entry name" value="RUSC1_2"/>
</dbReference>
<feature type="compositionally biased region" description="Polar residues" evidence="1">
    <location>
        <begin position="343"/>
        <end position="354"/>
    </location>
</feature>
<reference evidence="4" key="1">
    <citation type="submission" date="2022-11" db="UniProtKB">
        <authorList>
            <consortium name="WormBaseParasite"/>
        </authorList>
    </citation>
    <scope>IDENTIFICATION</scope>
</reference>
<feature type="region of interest" description="Disordered" evidence="1">
    <location>
        <begin position="387"/>
        <end position="406"/>
    </location>
</feature>
<dbReference type="InterPro" id="IPR037213">
    <property type="entry name" value="Run_dom_sf"/>
</dbReference>
<organism evidence="3 4">
    <name type="scientific">Romanomermis culicivorax</name>
    <name type="common">Nematode worm</name>
    <dbReference type="NCBI Taxonomy" id="13658"/>
    <lineage>
        <taxon>Eukaryota</taxon>
        <taxon>Metazoa</taxon>
        <taxon>Ecdysozoa</taxon>
        <taxon>Nematoda</taxon>
        <taxon>Enoplea</taxon>
        <taxon>Dorylaimia</taxon>
        <taxon>Mermithida</taxon>
        <taxon>Mermithoidea</taxon>
        <taxon>Mermithidae</taxon>
        <taxon>Romanomermis</taxon>
    </lineage>
</organism>
<dbReference type="Proteomes" id="UP000887565">
    <property type="component" value="Unplaced"/>
</dbReference>
<accession>A0A915IIP9</accession>
<keyword evidence="3" id="KW-1185">Reference proteome</keyword>
<evidence type="ECO:0000259" key="2">
    <source>
        <dbReference type="PROSITE" id="PS50826"/>
    </source>
</evidence>
<feature type="domain" description="RUN" evidence="2">
    <location>
        <begin position="173"/>
        <end position="308"/>
    </location>
</feature>
<dbReference type="AlphaFoldDB" id="A0A915IIP9"/>
<protein>
    <submittedName>
        <fullName evidence="4">RUN domain-containing protein</fullName>
    </submittedName>
</protein>
<dbReference type="WBParaSite" id="nRc.2.0.1.t14052-RA">
    <property type="protein sequence ID" value="nRc.2.0.1.t14052-RA"/>
    <property type="gene ID" value="nRc.2.0.1.g14052"/>
</dbReference>
<dbReference type="PANTHER" id="PTHR15591:SF16">
    <property type="entry name" value="FARNESYL PYROPHOSPHATE SYNTHASE"/>
    <property type="match status" value="1"/>
</dbReference>
<dbReference type="SUPFAM" id="SSF140741">
    <property type="entry name" value="RUN domain-like"/>
    <property type="match status" value="1"/>
</dbReference>
<evidence type="ECO:0000313" key="4">
    <source>
        <dbReference type="WBParaSite" id="nRc.2.0.1.t14052-RA"/>
    </source>
</evidence>
<feature type="region of interest" description="Disordered" evidence="1">
    <location>
        <begin position="335"/>
        <end position="354"/>
    </location>
</feature>
<dbReference type="GO" id="GO:0031410">
    <property type="term" value="C:cytoplasmic vesicle"/>
    <property type="evidence" value="ECO:0007669"/>
    <property type="project" value="TreeGrafter"/>
</dbReference>
<feature type="region of interest" description="Disordered" evidence="1">
    <location>
        <begin position="1"/>
        <end position="28"/>
    </location>
</feature>
<sequence length="406" mass="46304">MDDTTIDEEETDETGNMAKTNYGIKNLPTSQNGHNERLKCKFNAQSRINEHQFHKNFSQSLPSQCAALPCATCFRIIKSCHSSSPREDNEVLWSPRHNEIRLVNIDDELEENYYKPPVEFCDCRKSNDKQRGDQLDLEYNEKKNLIDAVLRSCNDFVDFLLSKTNEEASKCKYNDSYLMGKFSLSIQQLLMDGLLPSRNLCNVIYYSSMLCSIPNSVRTLAENMQEELVKNTKMNVDFVFQLFVTGLLKLRNLDTYLLHLVTERRFLSHYYSPKSFLLNASSIYKPLLEKFLSSIRPLTLLNFTPLSPCSLLAQIAKSSIPFSATLANNNFNPAKLPPDSRIPKSSSLPSKMNDRTSMIDNDNFGQSYPLVKNPKFFADDSGDEENEFISTMMSTDDSADESSDCD</sequence>
<proteinExistence type="predicted"/>
<dbReference type="InterPro" id="IPR004012">
    <property type="entry name" value="Run_dom"/>
</dbReference>
<feature type="compositionally biased region" description="Acidic residues" evidence="1">
    <location>
        <begin position="1"/>
        <end position="13"/>
    </location>
</feature>
<feature type="compositionally biased region" description="Acidic residues" evidence="1">
    <location>
        <begin position="397"/>
        <end position="406"/>
    </location>
</feature>
<dbReference type="Gene3D" id="1.20.58.900">
    <property type="match status" value="1"/>
</dbReference>
<dbReference type="PANTHER" id="PTHR15591">
    <property type="entry name" value="RUN AND SH3 DOMAIN CONTAINING"/>
    <property type="match status" value="1"/>
</dbReference>
<dbReference type="SMART" id="SM00593">
    <property type="entry name" value="RUN"/>
    <property type="match status" value="1"/>
</dbReference>
<evidence type="ECO:0000313" key="3">
    <source>
        <dbReference type="Proteomes" id="UP000887565"/>
    </source>
</evidence>
<evidence type="ECO:0000256" key="1">
    <source>
        <dbReference type="SAM" id="MobiDB-lite"/>
    </source>
</evidence>
<dbReference type="PROSITE" id="PS50826">
    <property type="entry name" value="RUN"/>
    <property type="match status" value="1"/>
</dbReference>
<dbReference type="Pfam" id="PF02759">
    <property type="entry name" value="RUN"/>
    <property type="match status" value="1"/>
</dbReference>
<name>A0A915IIP9_ROMCU</name>